<dbReference type="GO" id="GO:0015159">
    <property type="term" value="F:polysaccharide transmembrane transporter activity"/>
    <property type="evidence" value="ECO:0007669"/>
    <property type="project" value="InterPro"/>
</dbReference>
<evidence type="ECO:0000256" key="15">
    <source>
        <dbReference type="SAM" id="Phobius"/>
    </source>
</evidence>
<sequence>MKKNICRSILWFFVPIVLLNSCANQKKFIYFQNTANWPDTINISKAYIPKIQSGDILAIPVNSLSSAASSFFNPFSGSSGTGIAAPDANNNGNASVGVPQTSLTQSASTGYLVDANGEIEMPLLGSVKVAGLTTTEAKDTIKNKLRFWLKEPTVNVRFVNYKISVMGEVMHPSVYIIPNERVTLPEAITMAGDLTPFARYDNILVIRNDDGKKEFGRVNLNSREVFTSPYYYLHSGDLIYVEQGRVKALQNDPVIRYLPVALSTLAAIALLVYRSK</sequence>
<accession>A0A5B8V323</accession>
<dbReference type="KEGG" id="mgin:FRZ54_21785"/>
<dbReference type="Pfam" id="PF22461">
    <property type="entry name" value="SLBB_2"/>
    <property type="match status" value="1"/>
</dbReference>
<comment type="subcellular location">
    <subcellularLocation>
        <location evidence="1">Cell outer membrane</location>
        <topology evidence="1">Multi-pass membrane protein</topology>
    </subcellularLocation>
</comment>
<evidence type="ECO:0000259" key="17">
    <source>
        <dbReference type="Pfam" id="PF02563"/>
    </source>
</evidence>
<keyword evidence="9" id="KW-0406">Ion transport</keyword>
<dbReference type="InterPro" id="IPR054765">
    <property type="entry name" value="SLBB_dom"/>
</dbReference>
<keyword evidence="8" id="KW-0625">Polysaccharide transport</keyword>
<protein>
    <submittedName>
        <fullName evidence="19">Polysaccharide export protein</fullName>
    </submittedName>
</protein>
<keyword evidence="4" id="KW-1134">Transmembrane beta strand</keyword>
<dbReference type="GO" id="GO:0009279">
    <property type="term" value="C:cell outer membrane"/>
    <property type="evidence" value="ECO:0007669"/>
    <property type="project" value="UniProtKB-SubCell"/>
</dbReference>
<keyword evidence="10" id="KW-0626">Porin</keyword>
<keyword evidence="12" id="KW-0564">Palmitate</keyword>
<feature type="domain" description="Polysaccharide export protein N-terminal" evidence="17">
    <location>
        <begin position="50"/>
        <end position="157"/>
    </location>
</feature>
<reference evidence="19 20" key="1">
    <citation type="journal article" date="2017" name="Curr. Microbiol.">
        <title>Mucilaginibacter ginsenosidivorans sp. nov., Isolated from Soil of Ginseng Field.</title>
        <authorList>
            <person name="Kim M.M."/>
            <person name="Siddiqi M.Z."/>
            <person name="Im W.T."/>
        </authorList>
    </citation>
    <scope>NUCLEOTIDE SEQUENCE [LARGE SCALE GENOMIC DNA]</scope>
    <source>
        <strain evidence="19 20">Gsoil 3017</strain>
    </source>
</reference>
<organism evidence="19 20">
    <name type="scientific">Mucilaginibacter ginsenosidivorans</name>
    <dbReference type="NCBI Taxonomy" id="398053"/>
    <lineage>
        <taxon>Bacteria</taxon>
        <taxon>Pseudomonadati</taxon>
        <taxon>Bacteroidota</taxon>
        <taxon>Sphingobacteriia</taxon>
        <taxon>Sphingobacteriales</taxon>
        <taxon>Sphingobacteriaceae</taxon>
        <taxon>Mucilaginibacter</taxon>
    </lineage>
</organism>
<evidence type="ECO:0000256" key="5">
    <source>
        <dbReference type="ARBA" id="ARBA00022597"/>
    </source>
</evidence>
<feature type="signal peptide" evidence="16">
    <location>
        <begin position="1"/>
        <end position="23"/>
    </location>
</feature>
<dbReference type="OrthoDB" id="662756at2"/>
<keyword evidence="5" id="KW-0762">Sugar transport</keyword>
<evidence type="ECO:0000313" key="20">
    <source>
        <dbReference type="Proteomes" id="UP000321479"/>
    </source>
</evidence>
<dbReference type="InterPro" id="IPR049712">
    <property type="entry name" value="Poly_export"/>
</dbReference>
<evidence type="ECO:0000256" key="16">
    <source>
        <dbReference type="SAM" id="SignalP"/>
    </source>
</evidence>
<gene>
    <name evidence="19" type="ORF">FRZ54_21785</name>
</gene>
<dbReference type="GO" id="GO:0015288">
    <property type="term" value="F:porin activity"/>
    <property type="evidence" value="ECO:0007669"/>
    <property type="project" value="UniProtKB-KW"/>
</dbReference>
<dbReference type="PANTHER" id="PTHR33619:SF3">
    <property type="entry name" value="POLYSACCHARIDE EXPORT PROTEIN GFCE-RELATED"/>
    <property type="match status" value="1"/>
</dbReference>
<keyword evidence="11 15" id="KW-0472">Membrane</keyword>
<evidence type="ECO:0000256" key="2">
    <source>
        <dbReference type="ARBA" id="ARBA00009450"/>
    </source>
</evidence>
<evidence type="ECO:0000256" key="14">
    <source>
        <dbReference type="ARBA" id="ARBA00023288"/>
    </source>
</evidence>
<evidence type="ECO:0000256" key="12">
    <source>
        <dbReference type="ARBA" id="ARBA00023139"/>
    </source>
</evidence>
<dbReference type="EMBL" id="CP042436">
    <property type="protein sequence ID" value="QEC65091.1"/>
    <property type="molecule type" value="Genomic_DNA"/>
</dbReference>
<keyword evidence="15" id="KW-1133">Transmembrane helix</keyword>
<keyword evidence="20" id="KW-1185">Reference proteome</keyword>
<keyword evidence="13" id="KW-0998">Cell outer membrane</keyword>
<keyword evidence="7 16" id="KW-0732">Signal</keyword>
<evidence type="ECO:0000256" key="6">
    <source>
        <dbReference type="ARBA" id="ARBA00022692"/>
    </source>
</evidence>
<evidence type="ECO:0000259" key="18">
    <source>
        <dbReference type="Pfam" id="PF22461"/>
    </source>
</evidence>
<evidence type="ECO:0000256" key="8">
    <source>
        <dbReference type="ARBA" id="ARBA00023047"/>
    </source>
</evidence>
<proteinExistence type="inferred from homology"/>
<evidence type="ECO:0000313" key="19">
    <source>
        <dbReference type="EMBL" id="QEC65091.1"/>
    </source>
</evidence>
<evidence type="ECO:0000256" key="11">
    <source>
        <dbReference type="ARBA" id="ARBA00023136"/>
    </source>
</evidence>
<evidence type="ECO:0000256" key="10">
    <source>
        <dbReference type="ARBA" id="ARBA00023114"/>
    </source>
</evidence>
<dbReference type="GO" id="GO:0046930">
    <property type="term" value="C:pore complex"/>
    <property type="evidence" value="ECO:0007669"/>
    <property type="project" value="UniProtKB-KW"/>
</dbReference>
<evidence type="ECO:0000256" key="7">
    <source>
        <dbReference type="ARBA" id="ARBA00022729"/>
    </source>
</evidence>
<keyword evidence="6 15" id="KW-0812">Transmembrane</keyword>
<comment type="similarity">
    <text evidence="2">Belongs to the BexD/CtrA/VexA family.</text>
</comment>
<dbReference type="GO" id="GO:0006811">
    <property type="term" value="P:monoatomic ion transport"/>
    <property type="evidence" value="ECO:0007669"/>
    <property type="project" value="UniProtKB-KW"/>
</dbReference>
<feature type="transmembrane region" description="Helical" evidence="15">
    <location>
        <begin position="254"/>
        <end position="273"/>
    </location>
</feature>
<evidence type="ECO:0000256" key="9">
    <source>
        <dbReference type="ARBA" id="ARBA00023065"/>
    </source>
</evidence>
<dbReference type="InterPro" id="IPR003715">
    <property type="entry name" value="Poly_export_N"/>
</dbReference>
<feature type="chain" id="PRO_5022880451" evidence="16">
    <location>
        <begin position="24"/>
        <end position="276"/>
    </location>
</feature>
<evidence type="ECO:0000256" key="4">
    <source>
        <dbReference type="ARBA" id="ARBA00022452"/>
    </source>
</evidence>
<dbReference type="RefSeq" id="WP_147033924.1">
    <property type="nucleotide sequence ID" value="NZ_CP042436.1"/>
</dbReference>
<dbReference type="PANTHER" id="PTHR33619">
    <property type="entry name" value="POLYSACCHARIDE EXPORT PROTEIN GFCE-RELATED"/>
    <property type="match status" value="1"/>
</dbReference>
<name>A0A5B8V323_9SPHI</name>
<evidence type="ECO:0000256" key="13">
    <source>
        <dbReference type="ARBA" id="ARBA00023237"/>
    </source>
</evidence>
<evidence type="ECO:0000256" key="3">
    <source>
        <dbReference type="ARBA" id="ARBA00022448"/>
    </source>
</evidence>
<feature type="domain" description="SLBB" evidence="18">
    <location>
        <begin position="162"/>
        <end position="241"/>
    </location>
</feature>
<keyword evidence="14" id="KW-0449">Lipoprotein</keyword>
<dbReference type="Proteomes" id="UP000321479">
    <property type="component" value="Chromosome"/>
</dbReference>
<evidence type="ECO:0000256" key="1">
    <source>
        <dbReference type="ARBA" id="ARBA00004571"/>
    </source>
</evidence>
<dbReference type="AlphaFoldDB" id="A0A5B8V323"/>
<keyword evidence="3" id="KW-0813">Transport</keyword>
<dbReference type="Gene3D" id="3.30.1950.10">
    <property type="entry name" value="wza like domain"/>
    <property type="match status" value="1"/>
</dbReference>
<dbReference type="Pfam" id="PF02563">
    <property type="entry name" value="Poly_export"/>
    <property type="match status" value="1"/>
</dbReference>